<reference evidence="11 12" key="1">
    <citation type="journal article" date="2019" name="PLoS ONE">
        <title>Pup mortality in New Zealand sea lions (Phocarctos hookeri) at Enderby Island, Auckland Islands, 2013-18.</title>
        <authorList>
            <person name="Michael S.A."/>
            <person name="Hayman D.T.S."/>
            <person name="Gray R."/>
            <person name="Zhang J."/>
            <person name="Rogers L."/>
            <person name="Roe W.D."/>
        </authorList>
    </citation>
    <scope>NUCLEOTIDE SEQUENCE [LARGE SCALE GENOMIC DNA]</scope>
    <source>
        <strain evidence="11 12">SM868</strain>
    </source>
</reference>
<keyword evidence="5 7" id="KW-0949">S-adenosyl-L-methionine</keyword>
<dbReference type="SMART" id="SM00650">
    <property type="entry name" value="rADc"/>
    <property type="match status" value="1"/>
</dbReference>
<dbReference type="Gene3D" id="1.10.8.100">
    <property type="entry name" value="Ribosomal RNA adenine dimethylase-like, domain 2"/>
    <property type="match status" value="1"/>
</dbReference>
<evidence type="ECO:0000256" key="9">
    <source>
        <dbReference type="SAM" id="MobiDB-lite"/>
    </source>
</evidence>
<dbReference type="CDD" id="cd02440">
    <property type="entry name" value="AdoMet_MTases"/>
    <property type="match status" value="1"/>
</dbReference>
<accession>A0A844LYZ4</accession>
<evidence type="ECO:0000313" key="11">
    <source>
        <dbReference type="EMBL" id="MUG31896.1"/>
    </source>
</evidence>
<comment type="function">
    <text evidence="7">Specifically dimethylates two adjacent adenosines (A1518 and A1519) in the loop of a conserved hairpin near the 3'-end of 16S rRNA in the 30S particle. May play a critical role in biogenesis of 30S subunits.</text>
</comment>
<dbReference type="EMBL" id="WFKQ01000002">
    <property type="protein sequence ID" value="MUG31896.1"/>
    <property type="molecule type" value="Genomic_DNA"/>
</dbReference>
<dbReference type="GO" id="GO:0003723">
    <property type="term" value="F:RNA binding"/>
    <property type="evidence" value="ECO:0007669"/>
    <property type="project" value="UniProtKB-UniRule"/>
</dbReference>
<dbReference type="AlphaFoldDB" id="A0A844LYZ4"/>
<dbReference type="FunFam" id="1.10.8.100:FF:000001">
    <property type="entry name" value="Ribosomal RNA small subunit methyltransferase A"/>
    <property type="match status" value="1"/>
</dbReference>
<evidence type="ECO:0000313" key="12">
    <source>
        <dbReference type="Proteomes" id="UP000442109"/>
    </source>
</evidence>
<dbReference type="InterPro" id="IPR029063">
    <property type="entry name" value="SAM-dependent_MTases_sf"/>
</dbReference>
<evidence type="ECO:0000256" key="4">
    <source>
        <dbReference type="ARBA" id="ARBA00022679"/>
    </source>
</evidence>
<keyword evidence="4 7" id="KW-0808">Transferase</keyword>
<dbReference type="PROSITE" id="PS01131">
    <property type="entry name" value="RRNA_A_DIMETH"/>
    <property type="match status" value="1"/>
</dbReference>
<feature type="binding site" evidence="7 8">
    <location>
        <position position="78"/>
    </location>
    <ligand>
        <name>S-adenosyl-L-methionine</name>
        <dbReference type="ChEBI" id="CHEBI:59789"/>
    </ligand>
</feature>
<evidence type="ECO:0000256" key="8">
    <source>
        <dbReference type="PROSITE-ProRule" id="PRU01026"/>
    </source>
</evidence>
<keyword evidence="1 7" id="KW-0963">Cytoplasm</keyword>
<evidence type="ECO:0000256" key="1">
    <source>
        <dbReference type="ARBA" id="ARBA00022490"/>
    </source>
</evidence>
<dbReference type="PANTHER" id="PTHR11727">
    <property type="entry name" value="DIMETHYLADENOSINE TRANSFERASE"/>
    <property type="match status" value="1"/>
</dbReference>
<comment type="catalytic activity">
    <reaction evidence="7">
        <text>adenosine(1518)/adenosine(1519) in 16S rRNA + 4 S-adenosyl-L-methionine = N(6)-dimethyladenosine(1518)/N(6)-dimethyladenosine(1519) in 16S rRNA + 4 S-adenosyl-L-homocysteine + 4 H(+)</text>
        <dbReference type="Rhea" id="RHEA:19609"/>
        <dbReference type="Rhea" id="RHEA-COMP:10232"/>
        <dbReference type="Rhea" id="RHEA-COMP:10233"/>
        <dbReference type="ChEBI" id="CHEBI:15378"/>
        <dbReference type="ChEBI" id="CHEBI:57856"/>
        <dbReference type="ChEBI" id="CHEBI:59789"/>
        <dbReference type="ChEBI" id="CHEBI:74411"/>
        <dbReference type="ChEBI" id="CHEBI:74493"/>
        <dbReference type="EC" id="2.1.1.182"/>
    </reaction>
</comment>
<evidence type="ECO:0000256" key="7">
    <source>
        <dbReference type="HAMAP-Rule" id="MF_00607"/>
    </source>
</evidence>
<dbReference type="GO" id="GO:0005829">
    <property type="term" value="C:cytosol"/>
    <property type="evidence" value="ECO:0007669"/>
    <property type="project" value="TreeGrafter"/>
</dbReference>
<evidence type="ECO:0000259" key="10">
    <source>
        <dbReference type="SMART" id="SM00650"/>
    </source>
</evidence>
<dbReference type="InterPro" id="IPR020598">
    <property type="entry name" value="rRNA_Ade_methylase_Trfase_N"/>
</dbReference>
<feature type="domain" description="Ribosomal RNA adenine methylase transferase N-terminal" evidence="10">
    <location>
        <begin position="37"/>
        <end position="215"/>
    </location>
</feature>
<evidence type="ECO:0000256" key="2">
    <source>
        <dbReference type="ARBA" id="ARBA00022552"/>
    </source>
</evidence>
<dbReference type="OrthoDB" id="9814755at2"/>
<feature type="binding site" evidence="7 8">
    <location>
        <position position="57"/>
    </location>
    <ligand>
        <name>S-adenosyl-L-methionine</name>
        <dbReference type="ChEBI" id="CHEBI:59789"/>
    </ligand>
</feature>
<dbReference type="Proteomes" id="UP000442109">
    <property type="component" value="Unassembled WGS sequence"/>
</dbReference>
<dbReference type="RefSeq" id="WP_110816403.1">
    <property type="nucleotide sequence ID" value="NZ_WFKQ01000002.1"/>
</dbReference>
<evidence type="ECO:0000256" key="6">
    <source>
        <dbReference type="ARBA" id="ARBA00022884"/>
    </source>
</evidence>
<evidence type="ECO:0000256" key="3">
    <source>
        <dbReference type="ARBA" id="ARBA00022603"/>
    </source>
</evidence>
<keyword evidence="3 7" id="KW-0489">Methyltransferase</keyword>
<proteinExistence type="inferred from homology"/>
<dbReference type="PANTHER" id="PTHR11727:SF7">
    <property type="entry name" value="DIMETHYLADENOSINE TRANSFERASE-RELATED"/>
    <property type="match status" value="1"/>
</dbReference>
<feature type="binding site" evidence="7 8">
    <location>
        <position position="30"/>
    </location>
    <ligand>
        <name>S-adenosyl-L-methionine</name>
        <dbReference type="ChEBI" id="CHEBI:59789"/>
    </ligand>
</feature>
<comment type="caution">
    <text evidence="7 8">Lacks conserved residue(s) required for the propagation of feature annotation.</text>
</comment>
<keyword evidence="12" id="KW-1185">Reference proteome</keyword>
<protein>
    <recommendedName>
        <fullName evidence="7">Ribosomal RNA small subunit methyltransferase A</fullName>
        <ecNumber evidence="7">2.1.1.182</ecNumber>
    </recommendedName>
    <alternativeName>
        <fullName evidence="7">16S rRNA (adenine(1518)-N(6)/adenine(1519)-N(6))-dimethyltransferase</fullName>
    </alternativeName>
    <alternativeName>
        <fullName evidence="7">16S rRNA dimethyladenosine transferase</fullName>
    </alternativeName>
    <alternativeName>
        <fullName evidence="7">16S rRNA dimethylase</fullName>
    </alternativeName>
    <alternativeName>
        <fullName evidence="7">S-adenosylmethionine-6-N', N'-adenosyl(rRNA) dimethyltransferase</fullName>
    </alternativeName>
</protein>
<feature type="binding site" evidence="7 8">
    <location>
        <position position="130"/>
    </location>
    <ligand>
        <name>S-adenosyl-L-methionine</name>
        <dbReference type="ChEBI" id="CHEBI:59789"/>
    </ligand>
</feature>
<dbReference type="InterPro" id="IPR020596">
    <property type="entry name" value="rRNA_Ade_Mease_Trfase_CS"/>
</dbReference>
<dbReference type="SUPFAM" id="SSF53335">
    <property type="entry name" value="S-adenosyl-L-methionine-dependent methyltransferases"/>
    <property type="match status" value="1"/>
</dbReference>
<dbReference type="Gene3D" id="3.40.50.150">
    <property type="entry name" value="Vaccinia Virus protein VP39"/>
    <property type="match status" value="1"/>
</dbReference>
<dbReference type="EC" id="2.1.1.182" evidence="7"/>
<dbReference type="GO" id="GO:0052908">
    <property type="term" value="F:16S rRNA (adenine(1518)-N(6)/adenine(1519)-N(6))-dimethyltransferase activity"/>
    <property type="evidence" value="ECO:0007669"/>
    <property type="project" value="UniProtKB-EC"/>
</dbReference>
<keyword evidence="2 7" id="KW-0698">rRNA processing</keyword>
<keyword evidence="6 7" id="KW-0694">RNA-binding</keyword>
<feature type="region of interest" description="Disordered" evidence="9">
    <location>
        <begin position="1"/>
        <end position="23"/>
    </location>
</feature>
<feature type="binding site" evidence="7 8">
    <location>
        <position position="32"/>
    </location>
    <ligand>
        <name>S-adenosyl-L-methionine</name>
        <dbReference type="ChEBI" id="CHEBI:59789"/>
    </ligand>
</feature>
<dbReference type="FunFam" id="3.40.50.150:FF:000023">
    <property type="entry name" value="Ribosomal RNA small subunit methyltransferase A"/>
    <property type="match status" value="1"/>
</dbReference>
<comment type="caution">
    <text evidence="11">The sequence shown here is derived from an EMBL/GenBank/DDBJ whole genome shotgun (WGS) entry which is preliminary data.</text>
</comment>
<organism evidence="11 12">
    <name type="scientific">Psychrobacter sanguinis</name>
    <dbReference type="NCBI Taxonomy" id="861445"/>
    <lineage>
        <taxon>Bacteria</taxon>
        <taxon>Pseudomonadati</taxon>
        <taxon>Pseudomonadota</taxon>
        <taxon>Gammaproteobacteria</taxon>
        <taxon>Moraxellales</taxon>
        <taxon>Moraxellaceae</taxon>
        <taxon>Psychrobacter</taxon>
    </lineage>
</organism>
<dbReference type="PROSITE" id="PS51689">
    <property type="entry name" value="SAM_RNA_A_N6_MT"/>
    <property type="match status" value="1"/>
</dbReference>
<name>A0A844LYZ4_9GAMM</name>
<dbReference type="NCBIfam" id="TIGR00755">
    <property type="entry name" value="ksgA"/>
    <property type="match status" value="1"/>
</dbReference>
<dbReference type="InterPro" id="IPR023165">
    <property type="entry name" value="rRNA_Ade_diMease-like_C"/>
</dbReference>
<sequence length="296" mass="33307">MTQSDTTKHPLHNTLQRAAKHQPRKRFGQNFLHDASIISEIVDAIGLNRDDNLVEIGPGMGALTEPLLEQVDAMTVIELDRDLAGSLRIRIGANSHPNFTIVNANAMQFDYHSLYDADSETPKKLRVVGNLPYNISTPLLFTLLEYADIIEDMHFMLQKEVVERITAEVGSKIYGRLSVIMQYFCDTQYLLTVPRGAFNPPPKVTSAVFRLRPHQVKPVQADDEKLFALVVRETFNHRRKTLRAIFKQSSLMPTLTDEDLASIGIDGNARPETLDVNDFVALSNLVIAKQAEQEQL</sequence>
<evidence type="ECO:0000256" key="5">
    <source>
        <dbReference type="ARBA" id="ARBA00022691"/>
    </source>
</evidence>
<dbReference type="InterPro" id="IPR001737">
    <property type="entry name" value="KsgA/Erm"/>
</dbReference>
<dbReference type="InterPro" id="IPR011530">
    <property type="entry name" value="rRNA_adenine_dimethylase"/>
</dbReference>
<gene>
    <name evidence="7 11" type="primary">rsmA</name>
    <name evidence="7" type="synonym">ksgA</name>
    <name evidence="11" type="ORF">GB996_03715</name>
</gene>
<comment type="similarity">
    <text evidence="7">Belongs to the class I-like SAM-binding methyltransferase superfamily. rRNA adenine N(6)-methyltransferase family. RsmA subfamily.</text>
</comment>
<dbReference type="HAMAP" id="MF_00607">
    <property type="entry name" value="16SrRNA_methyltr_A"/>
    <property type="match status" value="1"/>
</dbReference>
<dbReference type="Pfam" id="PF00398">
    <property type="entry name" value="RrnaAD"/>
    <property type="match status" value="1"/>
</dbReference>
<comment type="subcellular location">
    <subcellularLocation>
        <location evidence="7">Cytoplasm</location>
    </subcellularLocation>
</comment>